<organism evidence="3 4">
    <name type="scientific">Penicillium cf. griseofulvum</name>
    <dbReference type="NCBI Taxonomy" id="2972120"/>
    <lineage>
        <taxon>Eukaryota</taxon>
        <taxon>Fungi</taxon>
        <taxon>Dikarya</taxon>
        <taxon>Ascomycota</taxon>
        <taxon>Pezizomycotina</taxon>
        <taxon>Eurotiomycetes</taxon>
        <taxon>Eurotiomycetidae</taxon>
        <taxon>Eurotiales</taxon>
        <taxon>Aspergillaceae</taxon>
        <taxon>Penicillium</taxon>
    </lineage>
</organism>
<feature type="compositionally biased region" description="Basic and acidic residues" evidence="1">
    <location>
        <begin position="9"/>
        <end position="20"/>
    </location>
</feature>
<gene>
    <name evidence="3" type="ORF">N7472_004781</name>
</gene>
<dbReference type="InterPro" id="IPR018200">
    <property type="entry name" value="USP_CS"/>
</dbReference>
<dbReference type="GO" id="GO:0005634">
    <property type="term" value="C:nucleus"/>
    <property type="evidence" value="ECO:0007669"/>
    <property type="project" value="TreeGrafter"/>
</dbReference>
<dbReference type="Gene3D" id="3.90.70.10">
    <property type="entry name" value="Cysteine proteinases"/>
    <property type="match status" value="1"/>
</dbReference>
<protein>
    <submittedName>
        <fullName evidence="3">Peptidase C19 ubiquitin carboxyl-terminal hydrolase 2</fullName>
    </submittedName>
</protein>
<dbReference type="InterPro" id="IPR001394">
    <property type="entry name" value="Peptidase_C19_UCH"/>
</dbReference>
<dbReference type="OrthoDB" id="289038at2759"/>
<dbReference type="InterPro" id="IPR050164">
    <property type="entry name" value="Peptidase_C19"/>
</dbReference>
<evidence type="ECO:0000313" key="4">
    <source>
        <dbReference type="Proteomes" id="UP001150879"/>
    </source>
</evidence>
<proteinExistence type="predicted"/>
<dbReference type="PROSITE" id="PS50235">
    <property type="entry name" value="USP_3"/>
    <property type="match status" value="1"/>
</dbReference>
<keyword evidence="4" id="KW-1185">Reference proteome</keyword>
<dbReference type="GO" id="GO:0016579">
    <property type="term" value="P:protein deubiquitination"/>
    <property type="evidence" value="ECO:0007669"/>
    <property type="project" value="InterPro"/>
</dbReference>
<dbReference type="InterPro" id="IPR028889">
    <property type="entry name" value="USP"/>
</dbReference>
<keyword evidence="3" id="KW-0378">Hydrolase</keyword>
<evidence type="ECO:0000256" key="1">
    <source>
        <dbReference type="SAM" id="MobiDB-lite"/>
    </source>
</evidence>
<reference evidence="3" key="2">
    <citation type="journal article" date="2023" name="IMA Fungus">
        <title>Comparative genomic study of the Penicillium genus elucidates a diverse pangenome and 15 lateral gene transfer events.</title>
        <authorList>
            <person name="Petersen C."/>
            <person name="Sorensen T."/>
            <person name="Nielsen M.R."/>
            <person name="Sondergaard T.E."/>
            <person name="Sorensen J.L."/>
            <person name="Fitzpatrick D.A."/>
            <person name="Frisvad J.C."/>
            <person name="Nielsen K.L."/>
        </authorList>
    </citation>
    <scope>NUCLEOTIDE SEQUENCE</scope>
    <source>
        <strain evidence="3">IBT 16849</strain>
    </source>
</reference>
<dbReference type="PANTHER" id="PTHR24006">
    <property type="entry name" value="UBIQUITIN CARBOXYL-TERMINAL HYDROLASE"/>
    <property type="match status" value="1"/>
</dbReference>
<dbReference type="PROSITE" id="PS00973">
    <property type="entry name" value="USP_2"/>
    <property type="match status" value="1"/>
</dbReference>
<accession>A0A9W9JNE4</accession>
<reference evidence="3" key="1">
    <citation type="submission" date="2022-11" db="EMBL/GenBank/DDBJ databases">
        <authorList>
            <person name="Petersen C."/>
        </authorList>
    </citation>
    <scope>NUCLEOTIDE SEQUENCE</scope>
    <source>
        <strain evidence="3">IBT 16849</strain>
    </source>
</reference>
<evidence type="ECO:0000313" key="3">
    <source>
        <dbReference type="EMBL" id="KAJ5199577.1"/>
    </source>
</evidence>
<feature type="domain" description="USP" evidence="2">
    <location>
        <begin position="41"/>
        <end position="358"/>
    </location>
</feature>
<dbReference type="Proteomes" id="UP001150879">
    <property type="component" value="Unassembled WGS sequence"/>
</dbReference>
<dbReference type="Pfam" id="PF00443">
    <property type="entry name" value="UCH"/>
    <property type="match status" value="1"/>
</dbReference>
<dbReference type="CDD" id="cd02257">
    <property type="entry name" value="Peptidase_C19"/>
    <property type="match status" value="1"/>
</dbReference>
<dbReference type="GO" id="GO:0005829">
    <property type="term" value="C:cytosol"/>
    <property type="evidence" value="ECO:0007669"/>
    <property type="project" value="TreeGrafter"/>
</dbReference>
<dbReference type="SUPFAM" id="SSF54001">
    <property type="entry name" value="Cysteine proteinases"/>
    <property type="match status" value="1"/>
</dbReference>
<dbReference type="GO" id="GO:0004843">
    <property type="term" value="F:cysteine-type deubiquitinase activity"/>
    <property type="evidence" value="ECO:0007669"/>
    <property type="project" value="InterPro"/>
</dbReference>
<evidence type="ECO:0000259" key="2">
    <source>
        <dbReference type="PROSITE" id="PS50235"/>
    </source>
</evidence>
<comment type="caution">
    <text evidence="3">The sequence shown here is derived from an EMBL/GenBank/DDBJ whole genome shotgun (WGS) entry which is preliminary data.</text>
</comment>
<dbReference type="EMBL" id="JAPQKP010000003">
    <property type="protein sequence ID" value="KAJ5199577.1"/>
    <property type="molecule type" value="Genomic_DNA"/>
</dbReference>
<dbReference type="AlphaFoldDB" id="A0A9W9JNE4"/>
<dbReference type="InterPro" id="IPR038765">
    <property type="entry name" value="Papain-like_cys_pep_sf"/>
</dbReference>
<sequence>MANLQVDDETPKRTKSAEQKRKLRTLIPNDWHPDLPDKTPLGFPNTSGVNCYRNVVFQMILHMPIFYNWLIWYKSHHAPKGHLCKLGSSDDGPMECQVCQLAEICQGYWAGETSWKPTFESLTKSLLHGWKPAGIDSEQDPGEYFDMLYNAITKSTKLMMRGDLEDMFEIEIITVIKCAGKTPCVPKYTPRSQLFMMINLSGEEGDELPEKPTLSDVIQQHFDHEDKYDACGDCGGTKTSTDQIGSFPELLLVQLNRIDAEGEKITTKVYLSEQLNIQTRFIDERWGNKRKVIQYKLTSVVLHHGGETTQGHYSIGLKGKGDKWAMASDITISDWVPEGPQGDLSHLSTSYLFTYRRLPLNDQVQTTEVERSPTPDPMEIDSGLFADSDFSHDVKCLEKLLDVMIPKAIDTYIARTADMRRKEFEKWVNEWEKGGVEGTSTIGDIDKEIVNWTKERGRLEITLTGDKGKGSKLLDLEVQGMHFNKLQKNKRPREGEEEVEKEKKKLFERIIGKVKGKAKEYENGNGNEKKKKKKKK</sequence>
<name>A0A9W9JNE4_9EURO</name>
<feature type="region of interest" description="Disordered" evidence="1">
    <location>
        <begin position="1"/>
        <end position="21"/>
    </location>
</feature>